<feature type="compositionally biased region" description="Polar residues" evidence="1">
    <location>
        <begin position="344"/>
        <end position="358"/>
    </location>
</feature>
<evidence type="ECO:0000313" key="3">
    <source>
        <dbReference type="Proteomes" id="UP001396334"/>
    </source>
</evidence>
<protein>
    <submittedName>
        <fullName evidence="2">Uncharacterized protein</fullName>
    </submittedName>
</protein>
<organism evidence="2 3">
    <name type="scientific">Hibiscus sabdariffa</name>
    <name type="common">roselle</name>
    <dbReference type="NCBI Taxonomy" id="183260"/>
    <lineage>
        <taxon>Eukaryota</taxon>
        <taxon>Viridiplantae</taxon>
        <taxon>Streptophyta</taxon>
        <taxon>Embryophyta</taxon>
        <taxon>Tracheophyta</taxon>
        <taxon>Spermatophyta</taxon>
        <taxon>Magnoliopsida</taxon>
        <taxon>eudicotyledons</taxon>
        <taxon>Gunneridae</taxon>
        <taxon>Pentapetalae</taxon>
        <taxon>rosids</taxon>
        <taxon>malvids</taxon>
        <taxon>Malvales</taxon>
        <taxon>Malvaceae</taxon>
        <taxon>Malvoideae</taxon>
        <taxon>Hibiscus</taxon>
    </lineage>
</organism>
<name>A0ABR2QQ76_9ROSI</name>
<feature type="region of interest" description="Disordered" evidence="1">
    <location>
        <begin position="1"/>
        <end position="22"/>
    </location>
</feature>
<gene>
    <name evidence="2" type="ORF">V6N11_060398</name>
</gene>
<reference evidence="2 3" key="1">
    <citation type="journal article" date="2024" name="G3 (Bethesda)">
        <title>Genome assembly of Hibiscus sabdariffa L. provides insights into metabolisms of medicinal natural products.</title>
        <authorList>
            <person name="Kim T."/>
        </authorList>
    </citation>
    <scope>NUCLEOTIDE SEQUENCE [LARGE SCALE GENOMIC DNA]</scope>
    <source>
        <strain evidence="2">TK-2024</strain>
        <tissue evidence="2">Old leaves</tissue>
    </source>
</reference>
<accession>A0ABR2QQ76</accession>
<keyword evidence="3" id="KW-1185">Reference proteome</keyword>
<feature type="region of interest" description="Disordered" evidence="1">
    <location>
        <begin position="317"/>
        <end position="358"/>
    </location>
</feature>
<feature type="compositionally biased region" description="Polar residues" evidence="1">
    <location>
        <begin position="1"/>
        <end position="13"/>
    </location>
</feature>
<proteinExistence type="predicted"/>
<evidence type="ECO:0000313" key="2">
    <source>
        <dbReference type="EMBL" id="KAK9002818.1"/>
    </source>
</evidence>
<dbReference type="EMBL" id="JBBPBN010000034">
    <property type="protein sequence ID" value="KAK9002818.1"/>
    <property type="molecule type" value="Genomic_DNA"/>
</dbReference>
<sequence>MNGDLPSNPSAQFSAVPPGRPPDPVDFTIAALVSNAPYRVLNADGGMVPMSDHPSFRDMVVGREEASATVSNHNPRVEPTTDERFGPWMQVTNKRRKLNVNQRDPTLAATGNSHDGGSCFAVVRGVVDEVPRKPSSGERLAHQAVDSTVNTSELLPSVSGGGSVSVPLAVPVRKASVAIRTTVEFMEMTEQPSDGCTEGLGDVITLVAVAGQETGETTRVIAAKGKVVLGPSSLKPDKHIAIRVVEENDISSRILKENNNRVMYGPICSATTRGAKRVSVAAKPLPRKDVTGKKRGELSRHPITMNDWASNLSRSLTAEGQAVASSKPKDTRSPVGSVDKVTWVDNSSYEENTLPSQQ</sequence>
<evidence type="ECO:0000256" key="1">
    <source>
        <dbReference type="SAM" id="MobiDB-lite"/>
    </source>
</evidence>
<comment type="caution">
    <text evidence="2">The sequence shown here is derived from an EMBL/GenBank/DDBJ whole genome shotgun (WGS) entry which is preliminary data.</text>
</comment>
<dbReference type="Proteomes" id="UP001396334">
    <property type="component" value="Unassembled WGS sequence"/>
</dbReference>